<dbReference type="Pfam" id="PF02513">
    <property type="entry name" value="Spin-Ssty"/>
    <property type="match status" value="1"/>
</dbReference>
<evidence type="ECO:0000256" key="1">
    <source>
        <dbReference type="ARBA" id="ARBA00009467"/>
    </source>
</evidence>
<name>A0A8C2RYY2_CAPHI</name>
<dbReference type="GO" id="GO:0007276">
    <property type="term" value="P:gamete generation"/>
    <property type="evidence" value="ECO:0007669"/>
    <property type="project" value="InterPro"/>
</dbReference>
<sequence length="112" mass="13038">RVLPFGKGGERTGQDLFLGDHEKRISYWILKQRRKPTFLTRRNIVGCRIQHGWKEGNEPVEQWKGTVLEQVSVKPTLYIIKYDGNLLSFLQKQQATLFLCNCFSHLTYPSGQ</sequence>
<protein>
    <submittedName>
        <fullName evidence="2">Uncharacterized protein</fullName>
    </submittedName>
</protein>
<dbReference type="InterPro" id="IPR042567">
    <property type="entry name" value="SPIN/Ssty_sf"/>
</dbReference>
<proteinExistence type="inferred from homology"/>
<evidence type="ECO:0000313" key="2">
    <source>
        <dbReference type="Ensembl" id="ENSCHIP00010035468.1"/>
    </source>
</evidence>
<reference evidence="2" key="1">
    <citation type="submission" date="2025-08" db="UniProtKB">
        <authorList>
            <consortium name="Ensembl"/>
        </authorList>
    </citation>
    <scope>IDENTIFICATION</scope>
</reference>
<dbReference type="InterPro" id="IPR003671">
    <property type="entry name" value="SPIN/Ssty"/>
</dbReference>
<organism evidence="2">
    <name type="scientific">Capra hircus</name>
    <name type="common">Goat</name>
    <dbReference type="NCBI Taxonomy" id="9925"/>
    <lineage>
        <taxon>Eukaryota</taxon>
        <taxon>Metazoa</taxon>
        <taxon>Chordata</taxon>
        <taxon>Craniata</taxon>
        <taxon>Vertebrata</taxon>
        <taxon>Euteleostomi</taxon>
        <taxon>Mammalia</taxon>
        <taxon>Eutheria</taxon>
        <taxon>Laurasiatheria</taxon>
        <taxon>Artiodactyla</taxon>
        <taxon>Ruminantia</taxon>
        <taxon>Pecora</taxon>
        <taxon>Bovidae</taxon>
        <taxon>Caprinae</taxon>
        <taxon>Capra</taxon>
    </lineage>
</organism>
<dbReference type="Ensembl" id="ENSCHIT00010049873.1">
    <property type="protein sequence ID" value="ENSCHIP00010035468.1"/>
    <property type="gene ID" value="ENSCHIG00010026377.1"/>
</dbReference>
<dbReference type="Gene3D" id="2.80.10.70">
    <property type="entry name" value="Spindlin/Ssty"/>
    <property type="match status" value="1"/>
</dbReference>
<accession>A0A8C2RYY2</accession>
<comment type="similarity">
    <text evidence="1">Belongs to the SPIN/STSY family.</text>
</comment>
<dbReference type="AlphaFoldDB" id="A0A8C2RYY2"/>
<dbReference type="PANTHER" id="PTHR10405">
    <property type="entry name" value="SPINDLIN"/>
    <property type="match status" value="1"/>
</dbReference>